<comment type="similarity">
    <text evidence="1">Belongs to the ROK (NagC/XylR) family.</text>
</comment>
<dbReference type="RefSeq" id="WP_091281791.1">
    <property type="nucleotide sequence ID" value="NZ_JABAPH010000001.1"/>
</dbReference>
<dbReference type="PANTHER" id="PTHR18964:SF146">
    <property type="entry name" value="POLYPHOSPHATE GLUCOKINASE"/>
    <property type="match status" value="1"/>
</dbReference>
<dbReference type="GO" id="GO:0016301">
    <property type="term" value="F:kinase activity"/>
    <property type="evidence" value="ECO:0007669"/>
    <property type="project" value="UniProtKB-KW"/>
</dbReference>
<dbReference type="Gene3D" id="3.30.420.40">
    <property type="match status" value="2"/>
</dbReference>
<proteinExistence type="inferred from homology"/>
<sequence>MDQKLANVAIGVDIGGSGIKGSVVKLETGELIGDEFRIPTPENAAPEVIADIVRQVVEHFDTSVDTPVGVTFPAPVINGVCPMIANLNQDFVGMNVSDLMTTHVGRPVVVLNDADAAGLAEAEFGAAHSQDGTTIVLTLGTGIGSALVRDGVLVPNTEMGHLLLPNGLEAEKWAASSIRTKENLSLEQWATRLQDVLNMVEMLFSPDTLILGGGISTRFAEFSGFLSTRADLEPARLFNTAGIAGAALVASQEAQD</sequence>
<reference evidence="3" key="1">
    <citation type="submission" date="2016-10" db="EMBL/GenBank/DDBJ databases">
        <authorList>
            <person name="Varghese N."/>
            <person name="Submissions S."/>
        </authorList>
    </citation>
    <scope>NUCLEOTIDE SEQUENCE [LARGE SCALE GENOMIC DNA]</scope>
    <source>
        <strain evidence="3">DSM 10002</strain>
    </source>
</reference>
<keyword evidence="2" id="KW-0418">Kinase</keyword>
<dbReference type="NCBIfam" id="NF045942">
    <property type="entry name" value="PolPhglucPhase"/>
    <property type="match status" value="1"/>
</dbReference>
<dbReference type="Proteomes" id="UP000214355">
    <property type="component" value="Chromosome I"/>
</dbReference>
<dbReference type="STRING" id="131112.SAMN04489737_1522"/>
<keyword evidence="3" id="KW-1185">Reference proteome</keyword>
<dbReference type="EMBL" id="LT629804">
    <property type="protein sequence ID" value="SDU81456.1"/>
    <property type="molecule type" value="Genomic_DNA"/>
</dbReference>
<dbReference type="PANTHER" id="PTHR18964">
    <property type="entry name" value="ROK (REPRESSOR, ORF, KINASE) FAMILY"/>
    <property type="match status" value="1"/>
</dbReference>
<dbReference type="AlphaFoldDB" id="A0A1H2LM36"/>
<evidence type="ECO:0000256" key="1">
    <source>
        <dbReference type="ARBA" id="ARBA00006479"/>
    </source>
</evidence>
<accession>A0A1H2LM36</accession>
<gene>
    <name evidence="2" type="ORF">SAMN04489737_1522</name>
</gene>
<dbReference type="CDD" id="cd24058">
    <property type="entry name" value="ASKHA_NBD_ROK_PPGK"/>
    <property type="match status" value="1"/>
</dbReference>
<evidence type="ECO:0000313" key="3">
    <source>
        <dbReference type="Proteomes" id="UP000214355"/>
    </source>
</evidence>
<dbReference type="SUPFAM" id="SSF53067">
    <property type="entry name" value="Actin-like ATPase domain"/>
    <property type="match status" value="1"/>
</dbReference>
<dbReference type="Pfam" id="PF00480">
    <property type="entry name" value="ROK"/>
    <property type="match status" value="1"/>
</dbReference>
<protein>
    <submittedName>
        <fullName evidence="2">Polyphosphate glucokinase</fullName>
    </submittedName>
</protein>
<dbReference type="OrthoDB" id="849313at2"/>
<evidence type="ECO:0000313" key="2">
    <source>
        <dbReference type="EMBL" id="SDU81456.1"/>
    </source>
</evidence>
<dbReference type="GeneID" id="65345249"/>
<dbReference type="InterPro" id="IPR000600">
    <property type="entry name" value="ROK"/>
</dbReference>
<name>A0A1H2LM36_9ACTO</name>
<keyword evidence="2" id="KW-0808">Transferase</keyword>
<dbReference type="InterPro" id="IPR043129">
    <property type="entry name" value="ATPase_NBD"/>
</dbReference>
<organism evidence="2 3">
    <name type="scientific">Arcanobacterium phocae</name>
    <dbReference type="NCBI Taxonomy" id="131112"/>
    <lineage>
        <taxon>Bacteria</taxon>
        <taxon>Bacillati</taxon>
        <taxon>Actinomycetota</taxon>
        <taxon>Actinomycetes</taxon>
        <taxon>Actinomycetales</taxon>
        <taxon>Actinomycetaceae</taxon>
        <taxon>Arcanobacterium</taxon>
    </lineage>
</organism>